<dbReference type="InterPro" id="IPR029056">
    <property type="entry name" value="Ribokinase-like"/>
</dbReference>
<dbReference type="InterPro" id="IPR011611">
    <property type="entry name" value="PfkB_dom"/>
</dbReference>
<feature type="binding site" evidence="12">
    <location>
        <position position="243"/>
    </location>
    <ligand>
        <name>K(+)</name>
        <dbReference type="ChEBI" id="CHEBI:29103"/>
    </ligand>
</feature>
<feature type="binding site" evidence="12">
    <location>
        <begin position="38"/>
        <end position="42"/>
    </location>
    <ligand>
        <name>substrate</name>
    </ligand>
</feature>
<accession>M8D6R8</accession>
<dbReference type="EMBL" id="APBN01000005">
    <property type="protein sequence ID" value="EMT51949.1"/>
    <property type="molecule type" value="Genomic_DNA"/>
</dbReference>
<keyword evidence="5 12" id="KW-0479">Metal-binding</keyword>
<feature type="domain" description="Carbohydrate kinase PfkB" evidence="13">
    <location>
        <begin position="2"/>
        <end position="291"/>
    </location>
</feature>
<feature type="binding site" evidence="12">
    <location>
        <position position="245"/>
    </location>
    <ligand>
        <name>K(+)</name>
        <dbReference type="ChEBI" id="CHEBI:29103"/>
    </ligand>
</feature>
<comment type="subunit">
    <text evidence="12">Homodimer.</text>
</comment>
<keyword evidence="4 12" id="KW-0808">Transferase</keyword>
<feature type="binding site" evidence="12">
    <location>
        <begin position="248"/>
        <end position="249"/>
    </location>
    <ligand>
        <name>ATP</name>
        <dbReference type="ChEBI" id="CHEBI:30616"/>
    </ligand>
</feature>
<comment type="catalytic activity">
    <reaction evidence="12">
        <text>D-ribose + ATP = D-ribose 5-phosphate + ADP + H(+)</text>
        <dbReference type="Rhea" id="RHEA:13697"/>
        <dbReference type="ChEBI" id="CHEBI:15378"/>
        <dbReference type="ChEBI" id="CHEBI:30616"/>
        <dbReference type="ChEBI" id="CHEBI:47013"/>
        <dbReference type="ChEBI" id="CHEBI:78346"/>
        <dbReference type="ChEBI" id="CHEBI:456216"/>
        <dbReference type="EC" id="2.7.1.15"/>
    </reaction>
</comment>
<evidence type="ECO:0000256" key="1">
    <source>
        <dbReference type="ARBA" id="ARBA00005380"/>
    </source>
</evidence>
<dbReference type="PANTHER" id="PTHR10584">
    <property type="entry name" value="SUGAR KINASE"/>
    <property type="match status" value="1"/>
</dbReference>
<sequence>MNIVVVGSLNMDLVSHVPRLPKAGETITSTSFQTIPGGKGANQAVAAARLGANVHMIGKVGCDTYGDMLLESLADSLVNTGGIGREGTTGMALINVSGRGENNIVLVPGANGMMGKADIDRHIRLLEGCDVLLVQLEIPLAVVEYAVKLAHDRGKLVVLNPAPAQSLSPSFLRHVDTVTPNETELELLSGMPVETLSEIEAAAEKLLGLGPKRIVVTMGEKGALIVNADGATHIPALKVQAVDTTAAGDSFTAAFTVGMAKGMTDEEAGTFASRVAAIAVTRHGAQPSLPTLAEVDALQAE</sequence>
<evidence type="ECO:0000256" key="5">
    <source>
        <dbReference type="ARBA" id="ARBA00022723"/>
    </source>
</evidence>
<evidence type="ECO:0000256" key="7">
    <source>
        <dbReference type="ARBA" id="ARBA00022777"/>
    </source>
</evidence>
<evidence type="ECO:0000256" key="10">
    <source>
        <dbReference type="ARBA" id="ARBA00022958"/>
    </source>
</evidence>
<keyword evidence="9 12" id="KW-0460">Magnesium</keyword>
<feature type="binding site" evidence="12">
    <location>
        <position position="137"/>
    </location>
    <ligand>
        <name>substrate</name>
    </ligand>
</feature>
<keyword evidence="8 12" id="KW-0067">ATP-binding</keyword>
<keyword evidence="7 12" id="KW-0418">Kinase</keyword>
<dbReference type="AlphaFoldDB" id="M8D6R8"/>
<evidence type="ECO:0000256" key="2">
    <source>
        <dbReference type="ARBA" id="ARBA00012035"/>
    </source>
</evidence>
<dbReference type="PRINTS" id="PR00990">
    <property type="entry name" value="RIBOKINASE"/>
</dbReference>
<dbReference type="Gene3D" id="3.40.1190.20">
    <property type="match status" value="1"/>
</dbReference>
<keyword evidence="10 12" id="KW-0630">Potassium</keyword>
<dbReference type="OrthoDB" id="9775849at2"/>
<feature type="binding site" evidence="12">
    <location>
        <position position="279"/>
    </location>
    <ligand>
        <name>K(+)</name>
        <dbReference type="ChEBI" id="CHEBI:29103"/>
    </ligand>
</feature>
<gene>
    <name evidence="12" type="primary">rbsK</name>
    <name evidence="14" type="ORF">I532_13928</name>
</gene>
<dbReference type="Proteomes" id="UP000012081">
    <property type="component" value="Unassembled WGS sequence"/>
</dbReference>
<dbReference type="PROSITE" id="PS00584">
    <property type="entry name" value="PFKB_KINASES_2"/>
    <property type="match status" value="1"/>
</dbReference>
<feature type="binding site" evidence="12">
    <location>
        <position position="288"/>
    </location>
    <ligand>
        <name>K(+)</name>
        <dbReference type="ChEBI" id="CHEBI:29103"/>
    </ligand>
</feature>
<dbReference type="SUPFAM" id="SSF53613">
    <property type="entry name" value="Ribokinase-like"/>
    <property type="match status" value="1"/>
</dbReference>
<dbReference type="GO" id="GO:0019303">
    <property type="term" value="P:D-ribose catabolic process"/>
    <property type="evidence" value="ECO:0007669"/>
    <property type="project" value="UniProtKB-UniRule"/>
</dbReference>
<evidence type="ECO:0000313" key="14">
    <source>
        <dbReference type="EMBL" id="EMT51949.1"/>
    </source>
</evidence>
<organism evidence="14 15">
    <name type="scientific">Brevibacillus borstelensis AK1</name>
    <dbReference type="NCBI Taxonomy" id="1300222"/>
    <lineage>
        <taxon>Bacteria</taxon>
        <taxon>Bacillati</taxon>
        <taxon>Bacillota</taxon>
        <taxon>Bacilli</taxon>
        <taxon>Bacillales</taxon>
        <taxon>Paenibacillaceae</taxon>
        <taxon>Brevibacillus</taxon>
    </lineage>
</organism>
<comment type="caution">
    <text evidence="12">Lacks conserved residue(s) required for the propagation of feature annotation.</text>
</comment>
<protein>
    <recommendedName>
        <fullName evidence="3 12">Ribokinase</fullName>
        <shortName evidence="12">RK</shortName>
        <ecNumber evidence="2 12">2.7.1.15</ecNumber>
    </recommendedName>
</protein>
<dbReference type="InterPro" id="IPR002139">
    <property type="entry name" value="Ribo/fructo_kinase"/>
</dbReference>
<evidence type="ECO:0000256" key="3">
    <source>
        <dbReference type="ARBA" id="ARBA00016943"/>
    </source>
</evidence>
<comment type="cofactor">
    <cofactor evidence="12">
        <name>Mg(2+)</name>
        <dbReference type="ChEBI" id="CHEBI:18420"/>
    </cofactor>
    <text evidence="12">Requires a divalent cation, most likely magnesium in vivo, as an electrophilic catalyst to aid phosphoryl group transfer. It is the chelate of the metal and the nucleotide that is the actual substrate.</text>
</comment>
<dbReference type="GO" id="GO:0005829">
    <property type="term" value="C:cytosol"/>
    <property type="evidence" value="ECO:0007669"/>
    <property type="project" value="TreeGrafter"/>
</dbReference>
<dbReference type="Pfam" id="PF00294">
    <property type="entry name" value="PfkB"/>
    <property type="match status" value="1"/>
</dbReference>
<comment type="similarity">
    <text evidence="1">Belongs to the carbohydrate kinase pfkB family.</text>
</comment>
<dbReference type="GO" id="GO:0046872">
    <property type="term" value="F:metal ion binding"/>
    <property type="evidence" value="ECO:0007669"/>
    <property type="project" value="UniProtKB-KW"/>
</dbReference>
<dbReference type="InterPro" id="IPR011877">
    <property type="entry name" value="Ribokinase"/>
</dbReference>
<dbReference type="InterPro" id="IPR002173">
    <property type="entry name" value="Carboh/pur_kinase_PfkB_CS"/>
</dbReference>
<comment type="caution">
    <text evidence="14">The sequence shown here is derived from an EMBL/GenBank/DDBJ whole genome shotgun (WGS) entry which is preliminary data.</text>
</comment>
<evidence type="ECO:0000313" key="15">
    <source>
        <dbReference type="Proteomes" id="UP000012081"/>
    </source>
</evidence>
<feature type="binding site" evidence="12">
    <location>
        <begin position="10"/>
        <end position="12"/>
    </location>
    <ligand>
        <name>substrate</name>
    </ligand>
</feature>
<reference evidence="14 15" key="1">
    <citation type="submission" date="2013-03" db="EMBL/GenBank/DDBJ databases">
        <title>Assembly of a new bacterial strain Brevibacillus borstelensis AK1.</title>
        <authorList>
            <person name="Rajan I."/>
            <person name="PoliReddy D."/>
            <person name="Sugumar T."/>
            <person name="Rathinam K."/>
            <person name="Alqarawi S."/>
            <person name="Khalil A.B."/>
            <person name="Sivakumar N."/>
        </authorList>
    </citation>
    <scope>NUCLEOTIDE SEQUENCE [LARGE SCALE GENOMIC DNA]</scope>
    <source>
        <strain evidence="14 15">AK1</strain>
    </source>
</reference>
<evidence type="ECO:0000256" key="8">
    <source>
        <dbReference type="ARBA" id="ARBA00022840"/>
    </source>
</evidence>
<comment type="function">
    <text evidence="12">Catalyzes the phosphorylation of ribose at O-5 in a reaction requiring ATP and magnesium. The resulting D-ribose-5-phosphate can then be used either for sythesis of nucleotides, histidine, and tryptophan, or as a component of the pentose phosphate pathway.</text>
</comment>
<feature type="binding site" evidence="12">
    <location>
        <begin position="217"/>
        <end position="222"/>
    </location>
    <ligand>
        <name>ATP</name>
        <dbReference type="ChEBI" id="CHEBI:30616"/>
    </ligand>
</feature>
<evidence type="ECO:0000256" key="6">
    <source>
        <dbReference type="ARBA" id="ARBA00022741"/>
    </source>
</evidence>
<dbReference type="HAMAP" id="MF_01987">
    <property type="entry name" value="Ribokinase"/>
    <property type="match status" value="1"/>
</dbReference>
<dbReference type="STRING" id="1300222.I532_13928"/>
<evidence type="ECO:0000256" key="4">
    <source>
        <dbReference type="ARBA" id="ARBA00022679"/>
    </source>
</evidence>
<dbReference type="RefSeq" id="WP_003388958.1">
    <property type="nucleotide sequence ID" value="NZ_APBN01000005.1"/>
</dbReference>
<dbReference type="PANTHER" id="PTHR10584:SF166">
    <property type="entry name" value="RIBOKINASE"/>
    <property type="match status" value="1"/>
</dbReference>
<feature type="binding site" evidence="12">
    <location>
        <position position="284"/>
    </location>
    <ligand>
        <name>K(+)</name>
        <dbReference type="ChEBI" id="CHEBI:29103"/>
    </ligand>
</feature>
<keyword evidence="15" id="KW-1185">Reference proteome</keyword>
<dbReference type="GO" id="GO:0005524">
    <property type="term" value="F:ATP binding"/>
    <property type="evidence" value="ECO:0007669"/>
    <property type="project" value="UniProtKB-UniRule"/>
</dbReference>
<dbReference type="UniPathway" id="UPA00916">
    <property type="reaction ID" value="UER00889"/>
</dbReference>
<dbReference type="CDD" id="cd01174">
    <property type="entry name" value="ribokinase"/>
    <property type="match status" value="1"/>
</dbReference>
<keyword evidence="11 12" id="KW-0119">Carbohydrate metabolism</keyword>
<keyword evidence="6 12" id="KW-0547">Nucleotide-binding</keyword>
<comment type="activity regulation">
    <text evidence="12">Activated by a monovalent cation that binds near, but not in, the active site. The most likely occupant of the site in vivo is potassium. Ion binding induces a conformational change that may alter substrate affinity.</text>
</comment>
<evidence type="ECO:0000256" key="12">
    <source>
        <dbReference type="HAMAP-Rule" id="MF_01987"/>
    </source>
</evidence>
<evidence type="ECO:0000256" key="11">
    <source>
        <dbReference type="ARBA" id="ARBA00023277"/>
    </source>
</evidence>
<feature type="binding site" evidence="12">
    <location>
        <position position="249"/>
    </location>
    <ligand>
        <name>substrate</name>
    </ligand>
</feature>
<feature type="binding site" evidence="12">
    <location>
        <position position="282"/>
    </location>
    <ligand>
        <name>K(+)</name>
        <dbReference type="ChEBI" id="CHEBI:29103"/>
    </ligand>
</feature>
<dbReference type="NCBIfam" id="TIGR02152">
    <property type="entry name" value="D_ribokin_bact"/>
    <property type="match status" value="1"/>
</dbReference>
<evidence type="ECO:0000259" key="13">
    <source>
        <dbReference type="Pfam" id="PF00294"/>
    </source>
</evidence>
<comment type="subcellular location">
    <subcellularLocation>
        <location evidence="12">Cytoplasm</location>
    </subcellularLocation>
</comment>
<feature type="active site" description="Proton acceptor" evidence="12">
    <location>
        <position position="249"/>
    </location>
</feature>
<name>M8D6R8_9BACL</name>
<dbReference type="EC" id="2.7.1.15" evidence="2 12"/>
<comment type="similarity">
    <text evidence="12">Belongs to the carbohydrate kinase PfkB family. Ribokinase subfamily.</text>
</comment>
<dbReference type="PATRIC" id="fig|1300222.3.peg.2912"/>
<evidence type="ECO:0000256" key="9">
    <source>
        <dbReference type="ARBA" id="ARBA00022842"/>
    </source>
</evidence>
<feature type="binding site" evidence="12">
    <location>
        <position position="181"/>
    </location>
    <ligand>
        <name>ATP</name>
        <dbReference type="ChEBI" id="CHEBI:30616"/>
    </ligand>
</feature>
<dbReference type="GeneID" id="89498496"/>
<comment type="pathway">
    <text evidence="12">Carbohydrate metabolism; D-ribose degradation; D-ribose 5-phosphate from beta-D-ribopyranose: step 2/2.</text>
</comment>
<dbReference type="GO" id="GO:0004747">
    <property type="term" value="F:ribokinase activity"/>
    <property type="evidence" value="ECO:0007669"/>
    <property type="project" value="UniProtKB-UniRule"/>
</dbReference>
<keyword evidence="12" id="KW-0963">Cytoplasm</keyword>
<proteinExistence type="inferred from homology"/>